<dbReference type="GO" id="GO:0004888">
    <property type="term" value="F:transmembrane signaling receptor activity"/>
    <property type="evidence" value="ECO:0007669"/>
    <property type="project" value="InterPro"/>
</dbReference>
<comment type="caution">
    <text evidence="6">Lacks conserved residue(s) required for the propagation of feature annotation.</text>
</comment>
<keyword evidence="8" id="KW-1185">Reference proteome</keyword>
<reference evidence="7 8" key="1">
    <citation type="submission" date="2014-10" db="EMBL/GenBank/DDBJ databases">
        <title>Draft genome of the hookworm Ancylostoma caninum.</title>
        <authorList>
            <person name="Mitreva M."/>
        </authorList>
    </citation>
    <scope>NUCLEOTIDE SEQUENCE [LARGE SCALE GENOMIC DNA]</scope>
    <source>
        <strain evidence="7 8">Baltimore</strain>
    </source>
</reference>
<keyword evidence="3 6" id="KW-0812">Transmembrane</keyword>
<evidence type="ECO:0000256" key="5">
    <source>
        <dbReference type="ARBA" id="ARBA00023136"/>
    </source>
</evidence>
<dbReference type="GO" id="GO:0007606">
    <property type="term" value="P:sensory perception of chemical stimulus"/>
    <property type="evidence" value="ECO:0007669"/>
    <property type="project" value="UniProtKB-UniRule"/>
</dbReference>
<comment type="caution">
    <text evidence="7">The sequence shown here is derived from an EMBL/GenBank/DDBJ whole genome shotgun (WGS) entry which is preliminary data.</text>
</comment>
<comment type="similarity">
    <text evidence="2 6">Belongs to the nematode receptor-like protein srg family.</text>
</comment>
<evidence type="ECO:0000256" key="3">
    <source>
        <dbReference type="ARBA" id="ARBA00022692"/>
    </source>
</evidence>
<evidence type="ECO:0000256" key="1">
    <source>
        <dbReference type="ARBA" id="ARBA00004141"/>
    </source>
</evidence>
<name>A0A368FYS2_ANCCA</name>
<dbReference type="GO" id="GO:0016020">
    <property type="term" value="C:membrane"/>
    <property type="evidence" value="ECO:0007669"/>
    <property type="project" value="UniProtKB-SubCell"/>
</dbReference>
<proteinExistence type="inferred from homology"/>
<evidence type="ECO:0000256" key="2">
    <source>
        <dbReference type="ARBA" id="ARBA00005692"/>
    </source>
</evidence>
<comment type="subcellular location">
    <subcellularLocation>
        <location evidence="1">Membrane</location>
        <topology evidence="1">Multi-pass membrane protein</topology>
    </subcellularLocation>
</comment>
<accession>A0A368FYS2</accession>
<gene>
    <name evidence="7" type="ORF">ANCCAN_16768</name>
</gene>
<dbReference type="Pfam" id="PF02118">
    <property type="entry name" value="Srg"/>
    <property type="match status" value="1"/>
</dbReference>
<evidence type="ECO:0000313" key="8">
    <source>
        <dbReference type="Proteomes" id="UP000252519"/>
    </source>
</evidence>
<evidence type="ECO:0000256" key="6">
    <source>
        <dbReference type="RuleBase" id="RU280813"/>
    </source>
</evidence>
<dbReference type="EMBL" id="JOJR01000478">
    <property type="protein sequence ID" value="RCN37334.1"/>
    <property type="molecule type" value="Genomic_DNA"/>
</dbReference>
<evidence type="ECO:0000256" key="4">
    <source>
        <dbReference type="ARBA" id="ARBA00022989"/>
    </source>
</evidence>
<dbReference type="AlphaFoldDB" id="A0A368FYS2"/>
<organism evidence="7 8">
    <name type="scientific">Ancylostoma caninum</name>
    <name type="common">Dog hookworm</name>
    <dbReference type="NCBI Taxonomy" id="29170"/>
    <lineage>
        <taxon>Eukaryota</taxon>
        <taxon>Metazoa</taxon>
        <taxon>Ecdysozoa</taxon>
        <taxon>Nematoda</taxon>
        <taxon>Chromadorea</taxon>
        <taxon>Rhabditida</taxon>
        <taxon>Rhabditina</taxon>
        <taxon>Rhabditomorpha</taxon>
        <taxon>Strongyloidea</taxon>
        <taxon>Ancylostomatidae</taxon>
        <taxon>Ancylostomatinae</taxon>
        <taxon>Ancylostoma</taxon>
    </lineage>
</organism>
<keyword evidence="4 6" id="KW-1133">Transmembrane helix</keyword>
<dbReference type="OrthoDB" id="10534744at2759"/>
<dbReference type="InterPro" id="IPR000609">
    <property type="entry name" value="7TM_GPCR_serpentine_rcpt_Srg"/>
</dbReference>
<keyword evidence="5 6" id="KW-0472">Membrane</keyword>
<feature type="transmembrane region" description="Helical" evidence="6">
    <location>
        <begin position="97"/>
        <end position="118"/>
    </location>
</feature>
<evidence type="ECO:0000313" key="7">
    <source>
        <dbReference type="EMBL" id="RCN37334.1"/>
    </source>
</evidence>
<protein>
    <recommendedName>
        <fullName evidence="6">Serpentine receptor class gamma</fullName>
    </recommendedName>
</protein>
<feature type="transmembrane region" description="Helical" evidence="6">
    <location>
        <begin position="169"/>
        <end position="190"/>
    </location>
</feature>
<sequence>MFMTKFVLTRTPTPPTPLLSQVPRNSSSPVLKLEFSGRCLLASVSPMTSYLIFLARIIKSSTEASDASVRALKFPIELLRSHYKKIRKLRTALYEHWNIGCFGMLSWAVSFQLLRGIGANSLPYLTVMMLLSGLSLHGYLLSSFLTSLNRFNAIAFPHNFEKVWRTRKMLMFFLVIIACSVLSVCFRIGVPIETEWNEEQQTYRWLGYPPAVHKV</sequence>
<dbReference type="Proteomes" id="UP000252519">
    <property type="component" value="Unassembled WGS sequence"/>
</dbReference>
<feature type="transmembrane region" description="Helical" evidence="6">
    <location>
        <begin position="124"/>
        <end position="148"/>
    </location>
</feature>